<evidence type="ECO:0000256" key="1">
    <source>
        <dbReference type="SAM" id="MobiDB-lite"/>
    </source>
</evidence>
<proteinExistence type="predicted"/>
<evidence type="ECO:0000256" key="2">
    <source>
        <dbReference type="SAM" id="Phobius"/>
    </source>
</evidence>
<feature type="compositionally biased region" description="Low complexity" evidence="1">
    <location>
        <begin position="359"/>
        <end position="380"/>
    </location>
</feature>
<dbReference type="RefSeq" id="WP_182839337.1">
    <property type="nucleotide sequence ID" value="NZ_BAAABQ010000004.1"/>
</dbReference>
<name>A0ABR6BRA5_9PSEU</name>
<feature type="region of interest" description="Disordered" evidence="1">
    <location>
        <begin position="351"/>
        <end position="423"/>
    </location>
</feature>
<sequence length="505" mass="55242">MTAQVTSNTVDQEPAAVLEDASLARGERSPAEKFTHLGQSRTWKRWSRRTHAAELDPLLAAQMAHEAARQAQERERYELEVLEPLRRRKTALLADEQRELQTACQRTAVERSRNRQRGLFKAIALVAVLAVVAAGVYAAWNSQVEWLCGRGVSLAGARTAATVLEVSGIALGMLARWMRWNGGTAVVPRVSMRLIVVFAVAVNAAHNATSGGLLVGAVYGFVSAVGPVLWEVVEAALFAEQHGSSLPRFGTRWLFFPWRTLGALATAVELGISDAGRAWAAALARRPYRWWRRLAWSRQVRGLVAANQEASVERAARMEAEVANRERAVDQVLGSIALLLGPAALRGVARQLDQRAQRGTEPSGSPTSTDDPSRDTTAATEPQLAARCPEHAAERASNAASQAQRAAEPSTTALRVEQEDATRPMPRVVVQAGEPVELRMSPQEQRAWQHWLEARDRDEYPSGADLDRATGANNKARAWLRRWASAGLITAEEHARAKARKRSAA</sequence>
<keyword evidence="2" id="KW-0812">Transmembrane</keyword>
<keyword evidence="2" id="KW-1133">Transmembrane helix</keyword>
<organism evidence="3 4">
    <name type="scientific">Kutzneria viridogrisea</name>
    <dbReference type="NCBI Taxonomy" id="47990"/>
    <lineage>
        <taxon>Bacteria</taxon>
        <taxon>Bacillati</taxon>
        <taxon>Actinomycetota</taxon>
        <taxon>Actinomycetes</taxon>
        <taxon>Pseudonocardiales</taxon>
        <taxon>Pseudonocardiaceae</taxon>
        <taxon>Kutzneria</taxon>
    </lineage>
</organism>
<evidence type="ECO:0008006" key="5">
    <source>
        <dbReference type="Google" id="ProtNLM"/>
    </source>
</evidence>
<dbReference type="EMBL" id="JACJID010000005">
    <property type="protein sequence ID" value="MBA8929417.1"/>
    <property type="molecule type" value="Genomic_DNA"/>
</dbReference>
<keyword evidence="4" id="KW-1185">Reference proteome</keyword>
<feature type="transmembrane region" description="Helical" evidence="2">
    <location>
        <begin position="160"/>
        <end position="178"/>
    </location>
</feature>
<gene>
    <name evidence="3" type="ORF">BC739_006635</name>
</gene>
<reference evidence="3 4" key="1">
    <citation type="submission" date="2020-08" db="EMBL/GenBank/DDBJ databases">
        <title>Genomic Encyclopedia of Archaeal and Bacterial Type Strains, Phase II (KMG-II): from individual species to whole genera.</title>
        <authorList>
            <person name="Goeker M."/>
        </authorList>
    </citation>
    <scope>NUCLEOTIDE SEQUENCE [LARGE SCALE GENOMIC DNA]</scope>
    <source>
        <strain evidence="3 4">DSM 43850</strain>
    </source>
</reference>
<evidence type="ECO:0000313" key="4">
    <source>
        <dbReference type="Proteomes" id="UP000517916"/>
    </source>
</evidence>
<feature type="transmembrane region" description="Helical" evidence="2">
    <location>
        <begin position="119"/>
        <end position="140"/>
    </location>
</feature>
<protein>
    <recommendedName>
        <fullName evidence="5">DUF2637 domain-containing protein</fullName>
    </recommendedName>
</protein>
<feature type="transmembrane region" description="Helical" evidence="2">
    <location>
        <begin position="190"/>
        <end position="208"/>
    </location>
</feature>
<dbReference type="Proteomes" id="UP000517916">
    <property type="component" value="Unassembled WGS sequence"/>
</dbReference>
<accession>A0ABR6BRA5</accession>
<comment type="caution">
    <text evidence="3">The sequence shown here is derived from an EMBL/GenBank/DDBJ whole genome shotgun (WGS) entry which is preliminary data.</text>
</comment>
<keyword evidence="2" id="KW-0472">Membrane</keyword>
<evidence type="ECO:0000313" key="3">
    <source>
        <dbReference type="EMBL" id="MBA8929417.1"/>
    </source>
</evidence>
<feature type="compositionally biased region" description="Low complexity" evidence="1">
    <location>
        <begin position="395"/>
        <end position="408"/>
    </location>
</feature>